<name>A0AAN8VWJ6_9MAGN</name>
<dbReference type="EMBL" id="JBAMMX010000004">
    <property type="protein sequence ID" value="KAK6941555.1"/>
    <property type="molecule type" value="Genomic_DNA"/>
</dbReference>
<reference evidence="1 2" key="1">
    <citation type="submission" date="2023-12" db="EMBL/GenBank/DDBJ databases">
        <title>A high-quality genome assembly for Dillenia turbinata (Dilleniales).</title>
        <authorList>
            <person name="Chanderbali A."/>
        </authorList>
    </citation>
    <scope>NUCLEOTIDE SEQUENCE [LARGE SCALE GENOMIC DNA]</scope>
    <source>
        <strain evidence="1">LSX21</strain>
        <tissue evidence="1">Leaf</tissue>
    </source>
</reference>
<organism evidence="1 2">
    <name type="scientific">Dillenia turbinata</name>
    <dbReference type="NCBI Taxonomy" id="194707"/>
    <lineage>
        <taxon>Eukaryota</taxon>
        <taxon>Viridiplantae</taxon>
        <taxon>Streptophyta</taxon>
        <taxon>Embryophyta</taxon>
        <taxon>Tracheophyta</taxon>
        <taxon>Spermatophyta</taxon>
        <taxon>Magnoliopsida</taxon>
        <taxon>eudicotyledons</taxon>
        <taxon>Gunneridae</taxon>
        <taxon>Pentapetalae</taxon>
        <taxon>Dilleniales</taxon>
        <taxon>Dilleniaceae</taxon>
        <taxon>Dillenia</taxon>
    </lineage>
</organism>
<dbReference type="Proteomes" id="UP001370490">
    <property type="component" value="Unassembled WGS sequence"/>
</dbReference>
<evidence type="ECO:0000313" key="1">
    <source>
        <dbReference type="EMBL" id="KAK6941555.1"/>
    </source>
</evidence>
<protein>
    <submittedName>
        <fullName evidence="1">Uncharacterized protein</fullName>
    </submittedName>
</protein>
<gene>
    <name evidence="1" type="ORF">RJ641_026932</name>
</gene>
<evidence type="ECO:0000313" key="2">
    <source>
        <dbReference type="Proteomes" id="UP001370490"/>
    </source>
</evidence>
<proteinExistence type="predicted"/>
<dbReference type="AlphaFoldDB" id="A0AAN8VWJ6"/>
<comment type="caution">
    <text evidence="1">The sequence shown here is derived from an EMBL/GenBank/DDBJ whole genome shotgun (WGS) entry which is preliminary data.</text>
</comment>
<accession>A0AAN8VWJ6</accession>
<keyword evidence="2" id="KW-1185">Reference proteome</keyword>
<sequence length="386" mass="42768">MYAEEKKSAKVHSNNKRNVRRIVIGRGPTQHKPLKESNYEIFLAKWQHVSASYGHGEGEFTLFSANMIVVFLRIGPQNCKNKLSASGSSNDSSPVHLLPSSSQEITLTKNRDSICRSTSRNIFSSIMPGNMLQSGNEIANCIERESLTLSGPHSCPSVSPVGLENASSSQIRYHTARQCIPQTSFRRSQVFSCPLDQQSHTGCSTPTQAVSPHSVIDIHGVWPPQELGGVQKLMFSVLSITNLHSPSFGAIDAEDPRDAWTSIYLRQPESLPLHSAKGSSSLVSIFSTKMLNVIQAKPVLFKRGLAGNCICYWLVQLHLCLSSNVSPSKSVLYRFMGMNYTEYRDSLSRESQDVSSLDSLEVNPILVALVMRDSLYEEYEMLKGHD</sequence>